<dbReference type="PANTHER" id="PTHR10696">
    <property type="entry name" value="GAMMA-BUTYROBETAINE HYDROXYLASE-RELATED"/>
    <property type="match status" value="1"/>
</dbReference>
<reference evidence="5 6" key="1">
    <citation type="submission" date="2014-02" db="EMBL/GenBank/DDBJ databases">
        <title>The small core and large imbalanced accessory genome model reveals a collaborative survival strategy of Sorangium cellulosum strains in nature.</title>
        <authorList>
            <person name="Han K."/>
            <person name="Peng R."/>
            <person name="Blom J."/>
            <person name="Li Y.-Z."/>
        </authorList>
    </citation>
    <scope>NUCLEOTIDE SEQUENCE [LARGE SCALE GENOMIC DNA]</scope>
    <source>
        <strain evidence="5 6">So0011-07</strain>
    </source>
</reference>
<dbReference type="InterPro" id="IPR050411">
    <property type="entry name" value="AlphaKG_dependent_hydroxylases"/>
</dbReference>
<dbReference type="GO" id="GO:0016706">
    <property type="term" value="F:2-oxoglutarate-dependent dioxygenase activity"/>
    <property type="evidence" value="ECO:0007669"/>
    <property type="project" value="UniProtKB-ARBA"/>
</dbReference>
<dbReference type="Proteomes" id="UP000075635">
    <property type="component" value="Unassembled WGS sequence"/>
</dbReference>
<evidence type="ECO:0000259" key="4">
    <source>
        <dbReference type="Pfam" id="PF02668"/>
    </source>
</evidence>
<sequence length="347" mass="39875">METSFAPSKIQTKQIKHPRAWDGKNLTKDEVAFDLGPRHLEAFDRVIQEARKRSVTLENASDEDFQLEDIQDDVQLIADRILNGRGVVIVRGWPMARYTEAEIALLYWALGKQWGRPIVQSWKGDRLGYVTDVPHLVPGTRGKGFTSENAMTIHTDYGGIMGLMAIRRARSGGLSGLVSGMEIHNRIAATHPEYLAPLYEGYYIYWTGNEKKGERPINLDYRMPIFSELDGQVSVSFMNKRVVEQAVAERKEPLTELQRKALEYFHAVGDELKFTFMLEAGEALFVNNYAILHDRAPFEDWPEQERRRFLLRLWLRTSQEKQPVHSSIRRFYDTMVGNFSPSPVNVI</sequence>
<dbReference type="SUPFAM" id="SSF51197">
    <property type="entry name" value="Clavaminate synthase-like"/>
    <property type="match status" value="1"/>
</dbReference>
<dbReference type="Gene3D" id="3.60.130.10">
    <property type="entry name" value="Clavaminate synthase-like"/>
    <property type="match status" value="1"/>
</dbReference>
<evidence type="ECO:0000256" key="3">
    <source>
        <dbReference type="ARBA" id="ARBA00023194"/>
    </source>
</evidence>
<gene>
    <name evidence="5" type="ORF">BE17_16250</name>
</gene>
<comment type="cofactor">
    <cofactor evidence="1">
        <name>Fe(2+)</name>
        <dbReference type="ChEBI" id="CHEBI:29033"/>
    </cofactor>
</comment>
<protein>
    <recommendedName>
        <fullName evidence="4">TauD/TfdA-like domain-containing protein</fullName>
    </recommendedName>
</protein>
<dbReference type="GO" id="GO:0017000">
    <property type="term" value="P:antibiotic biosynthetic process"/>
    <property type="evidence" value="ECO:0007669"/>
    <property type="project" value="UniProtKB-KW"/>
</dbReference>
<accession>A0A150SPN3</accession>
<keyword evidence="2" id="KW-0560">Oxidoreductase</keyword>
<feature type="domain" description="TauD/TfdA-like" evidence="4">
    <location>
        <begin position="62"/>
        <end position="314"/>
    </location>
</feature>
<dbReference type="InterPro" id="IPR042098">
    <property type="entry name" value="TauD-like_sf"/>
</dbReference>
<evidence type="ECO:0000313" key="6">
    <source>
        <dbReference type="Proteomes" id="UP000075635"/>
    </source>
</evidence>
<dbReference type="EMBL" id="JEMB01000733">
    <property type="protein sequence ID" value="KYF94435.1"/>
    <property type="molecule type" value="Genomic_DNA"/>
</dbReference>
<dbReference type="PANTHER" id="PTHR10696:SF56">
    <property type="entry name" value="TAUD_TFDA-LIKE DOMAIN-CONTAINING PROTEIN"/>
    <property type="match status" value="1"/>
</dbReference>
<evidence type="ECO:0000256" key="1">
    <source>
        <dbReference type="ARBA" id="ARBA00001954"/>
    </source>
</evidence>
<dbReference type="Pfam" id="PF02668">
    <property type="entry name" value="TauD"/>
    <property type="match status" value="1"/>
</dbReference>
<keyword evidence="3" id="KW-0045">Antibiotic biosynthesis</keyword>
<organism evidence="5 6">
    <name type="scientific">Sorangium cellulosum</name>
    <name type="common">Polyangium cellulosum</name>
    <dbReference type="NCBI Taxonomy" id="56"/>
    <lineage>
        <taxon>Bacteria</taxon>
        <taxon>Pseudomonadati</taxon>
        <taxon>Myxococcota</taxon>
        <taxon>Polyangia</taxon>
        <taxon>Polyangiales</taxon>
        <taxon>Polyangiaceae</taxon>
        <taxon>Sorangium</taxon>
    </lineage>
</organism>
<dbReference type="InterPro" id="IPR003819">
    <property type="entry name" value="TauD/TfdA-like"/>
</dbReference>
<name>A0A150SPN3_SORCE</name>
<comment type="caution">
    <text evidence="5">The sequence shown here is derived from an EMBL/GenBank/DDBJ whole genome shotgun (WGS) entry which is preliminary data.</text>
</comment>
<proteinExistence type="predicted"/>
<evidence type="ECO:0000256" key="2">
    <source>
        <dbReference type="ARBA" id="ARBA00023002"/>
    </source>
</evidence>
<dbReference type="AlphaFoldDB" id="A0A150SPN3"/>
<evidence type="ECO:0000313" key="5">
    <source>
        <dbReference type="EMBL" id="KYF94435.1"/>
    </source>
</evidence>